<dbReference type="PATRIC" id="fig|1423806.3.peg.1723"/>
<dbReference type="HAMAP" id="MF_01145">
    <property type="entry name" value="Foldase_PrsA"/>
    <property type="match status" value="1"/>
</dbReference>
<evidence type="ECO:0000256" key="4">
    <source>
        <dbReference type="ARBA" id="ARBA00022475"/>
    </source>
</evidence>
<dbReference type="SUPFAM" id="SSF54534">
    <property type="entry name" value="FKBP-like"/>
    <property type="match status" value="1"/>
</dbReference>
<evidence type="ECO:0000256" key="9">
    <source>
        <dbReference type="ARBA" id="ARBA00023235"/>
    </source>
</evidence>
<keyword evidence="4 11" id="KW-1003">Cell membrane</keyword>
<keyword evidence="7 11" id="KW-0472">Membrane</keyword>
<organism evidence="13 14">
    <name type="scientific">Liquorilactobacillus sucicola DSM 21376 = JCM 15457</name>
    <dbReference type="NCBI Taxonomy" id="1423806"/>
    <lineage>
        <taxon>Bacteria</taxon>
        <taxon>Bacillati</taxon>
        <taxon>Bacillota</taxon>
        <taxon>Bacilli</taxon>
        <taxon>Lactobacillales</taxon>
        <taxon>Lactobacillaceae</taxon>
        <taxon>Liquorilactobacillus</taxon>
    </lineage>
</organism>
<dbReference type="Proteomes" id="UP000050961">
    <property type="component" value="Unassembled WGS sequence"/>
</dbReference>
<evidence type="ECO:0000259" key="12">
    <source>
        <dbReference type="PROSITE" id="PS50198"/>
    </source>
</evidence>
<evidence type="ECO:0000256" key="1">
    <source>
        <dbReference type="ARBA" id="ARBA00000971"/>
    </source>
</evidence>
<protein>
    <recommendedName>
        <fullName evidence="11">Foldase protein PrsA</fullName>
        <ecNumber evidence="11">5.2.1.8</ecNumber>
    </recommendedName>
</protein>
<dbReference type="PROSITE" id="PS51257">
    <property type="entry name" value="PROKAR_LIPOPROTEIN"/>
    <property type="match status" value="1"/>
</dbReference>
<evidence type="ECO:0000256" key="6">
    <source>
        <dbReference type="ARBA" id="ARBA00023110"/>
    </source>
</evidence>
<evidence type="ECO:0000256" key="2">
    <source>
        <dbReference type="ARBA" id="ARBA00004193"/>
    </source>
</evidence>
<keyword evidence="14" id="KW-1185">Reference proteome</keyword>
<evidence type="ECO:0000256" key="10">
    <source>
        <dbReference type="ARBA" id="ARBA00023288"/>
    </source>
</evidence>
<proteinExistence type="inferred from homology"/>
<dbReference type="SUPFAM" id="SSF109998">
    <property type="entry name" value="Triger factor/SurA peptide-binding domain-like"/>
    <property type="match status" value="1"/>
</dbReference>
<name>A0A0R2DM02_9LACO</name>
<dbReference type="InterPro" id="IPR027304">
    <property type="entry name" value="Trigger_fact/SurA_dom_sf"/>
</dbReference>
<dbReference type="EMBL" id="AYZF01000017">
    <property type="protein sequence ID" value="KRN05152.1"/>
    <property type="molecule type" value="Genomic_DNA"/>
</dbReference>
<dbReference type="NCBIfam" id="NF003356">
    <property type="entry name" value="PRK04405.1"/>
    <property type="match status" value="1"/>
</dbReference>
<keyword evidence="9 11" id="KW-0413">Isomerase</keyword>
<evidence type="ECO:0000256" key="5">
    <source>
        <dbReference type="ARBA" id="ARBA00022729"/>
    </source>
</evidence>
<dbReference type="InterPro" id="IPR000297">
    <property type="entry name" value="PPIase_PpiC"/>
</dbReference>
<dbReference type="GO" id="GO:0005886">
    <property type="term" value="C:plasma membrane"/>
    <property type="evidence" value="ECO:0007669"/>
    <property type="project" value="UniProtKB-SubCell"/>
</dbReference>
<evidence type="ECO:0000313" key="14">
    <source>
        <dbReference type="Proteomes" id="UP000050961"/>
    </source>
</evidence>
<dbReference type="eggNOG" id="COG0760">
    <property type="taxonomic scope" value="Bacteria"/>
</dbReference>
<sequence>MYKEKYEWDVFSIMKKWVLGVAGVLMTLSLAACSKTVATTSGGKITESEYYDSMKKTSSGKQILQQMILDKVLEKQYGDKVSDKKVTQQYNTYKNQYGSSFSSVLSQNGMTKSSLKKQIRSSLLLREAVKANTKITNKELEKQWKSYEPKTTVAHILVAKKSTAQDVIKKLQSGEDFSKLAKEYSTDTASKSKGGKLTAFDNTDTSLDSTFKKAAFALKQGEYTKEPVKTSYGYHVIKAVKKPAKGKMSDHTATLKTQIIDNKMNDSSSLQSIVSKVLKKGNVSIKDKDLKDVLSNYLSTSSSAN</sequence>
<dbReference type="PANTHER" id="PTHR47245">
    <property type="entry name" value="PEPTIDYLPROLYL ISOMERASE"/>
    <property type="match status" value="1"/>
</dbReference>
<dbReference type="GO" id="GO:0003755">
    <property type="term" value="F:peptidyl-prolyl cis-trans isomerase activity"/>
    <property type="evidence" value="ECO:0007669"/>
    <property type="project" value="UniProtKB-UniRule"/>
</dbReference>
<keyword evidence="6 11" id="KW-0697">Rotamase</keyword>
<comment type="function">
    <text evidence="11">Plays a major role in protein secretion by helping the post-translocational extracellular folding of several secreted proteins.</text>
</comment>
<comment type="similarity">
    <text evidence="3 11">Belongs to the PrsA family.</text>
</comment>
<accession>A0A0R2DM02</accession>
<comment type="catalytic activity">
    <reaction evidence="1 11">
        <text>[protein]-peptidylproline (omega=180) = [protein]-peptidylproline (omega=0)</text>
        <dbReference type="Rhea" id="RHEA:16237"/>
        <dbReference type="Rhea" id="RHEA-COMP:10747"/>
        <dbReference type="Rhea" id="RHEA-COMP:10748"/>
        <dbReference type="ChEBI" id="CHEBI:83833"/>
        <dbReference type="ChEBI" id="CHEBI:83834"/>
        <dbReference type="EC" id="5.2.1.8"/>
    </reaction>
</comment>
<dbReference type="InterPro" id="IPR023059">
    <property type="entry name" value="Foldase_PrsA"/>
</dbReference>
<keyword evidence="10 11" id="KW-0449">Lipoprotein</keyword>
<dbReference type="PROSITE" id="PS50198">
    <property type="entry name" value="PPIC_PPIASE_2"/>
    <property type="match status" value="1"/>
</dbReference>
<dbReference type="Gene3D" id="1.10.4030.10">
    <property type="entry name" value="Porin chaperone SurA, peptide-binding domain"/>
    <property type="match status" value="1"/>
</dbReference>
<evidence type="ECO:0000256" key="8">
    <source>
        <dbReference type="ARBA" id="ARBA00023139"/>
    </source>
</evidence>
<dbReference type="GO" id="GO:0006457">
    <property type="term" value="P:protein folding"/>
    <property type="evidence" value="ECO:0007669"/>
    <property type="project" value="UniProtKB-UniRule"/>
</dbReference>
<feature type="domain" description="PpiC" evidence="12">
    <location>
        <begin position="148"/>
        <end position="241"/>
    </location>
</feature>
<evidence type="ECO:0000256" key="7">
    <source>
        <dbReference type="ARBA" id="ARBA00023136"/>
    </source>
</evidence>
<dbReference type="Pfam" id="PF00639">
    <property type="entry name" value="Rotamase"/>
    <property type="match status" value="1"/>
</dbReference>
<gene>
    <name evidence="11" type="primary">prsA</name>
    <name evidence="13" type="ORF">FD15_GL001696</name>
</gene>
<comment type="caution">
    <text evidence="13">The sequence shown here is derived from an EMBL/GenBank/DDBJ whole genome shotgun (WGS) entry which is preliminary data.</text>
</comment>
<evidence type="ECO:0000313" key="13">
    <source>
        <dbReference type="EMBL" id="KRN05152.1"/>
    </source>
</evidence>
<dbReference type="STRING" id="1423806.FD15_GL001696"/>
<comment type="subcellular location">
    <subcellularLocation>
        <location evidence="2 11">Cell membrane</location>
        <topology evidence="2 11">Lipid-anchor</topology>
    </subcellularLocation>
</comment>
<reference evidence="13 14" key="1">
    <citation type="journal article" date="2015" name="Genome Announc.">
        <title>Expanding the biotechnology potential of lactobacilli through comparative genomics of 213 strains and associated genera.</title>
        <authorList>
            <person name="Sun Z."/>
            <person name="Harris H.M."/>
            <person name="McCann A."/>
            <person name="Guo C."/>
            <person name="Argimon S."/>
            <person name="Zhang W."/>
            <person name="Yang X."/>
            <person name="Jeffery I.B."/>
            <person name="Cooney J.C."/>
            <person name="Kagawa T.F."/>
            <person name="Liu W."/>
            <person name="Song Y."/>
            <person name="Salvetti E."/>
            <person name="Wrobel A."/>
            <person name="Rasinkangas P."/>
            <person name="Parkhill J."/>
            <person name="Rea M.C."/>
            <person name="O'Sullivan O."/>
            <person name="Ritari J."/>
            <person name="Douillard F.P."/>
            <person name="Paul Ross R."/>
            <person name="Yang R."/>
            <person name="Briner A.E."/>
            <person name="Felis G.E."/>
            <person name="de Vos W.M."/>
            <person name="Barrangou R."/>
            <person name="Klaenhammer T.R."/>
            <person name="Caufield P.W."/>
            <person name="Cui Y."/>
            <person name="Zhang H."/>
            <person name="O'Toole P.W."/>
        </authorList>
    </citation>
    <scope>NUCLEOTIDE SEQUENCE [LARGE SCALE GENOMIC DNA]</scope>
    <source>
        <strain evidence="13 14">DSM 21376</strain>
    </source>
</reference>
<keyword evidence="5 11" id="KW-0732">Signal</keyword>
<evidence type="ECO:0000256" key="11">
    <source>
        <dbReference type="HAMAP-Rule" id="MF_01145"/>
    </source>
</evidence>
<dbReference type="AlphaFoldDB" id="A0A0R2DM02"/>
<keyword evidence="8 11" id="KW-0564">Palmitate</keyword>
<dbReference type="PANTHER" id="PTHR47245:SF1">
    <property type="entry name" value="FOLDASE PROTEIN PRSA"/>
    <property type="match status" value="1"/>
</dbReference>
<evidence type="ECO:0000256" key="3">
    <source>
        <dbReference type="ARBA" id="ARBA00006071"/>
    </source>
</evidence>
<dbReference type="InterPro" id="IPR050245">
    <property type="entry name" value="PrsA_foldase"/>
</dbReference>
<dbReference type="EC" id="5.2.1.8" evidence="11"/>
<dbReference type="Gene3D" id="3.10.50.40">
    <property type="match status" value="1"/>
</dbReference>
<dbReference type="InterPro" id="IPR046357">
    <property type="entry name" value="PPIase_dom_sf"/>
</dbReference>